<feature type="domain" description="HTH myb-type" evidence="6">
    <location>
        <begin position="341"/>
        <end position="394"/>
    </location>
</feature>
<dbReference type="SMART" id="SM00717">
    <property type="entry name" value="SANT"/>
    <property type="match status" value="3"/>
</dbReference>
<feature type="compositionally biased region" description="Basic residues" evidence="4">
    <location>
        <begin position="24"/>
        <end position="33"/>
    </location>
</feature>
<evidence type="ECO:0000256" key="1">
    <source>
        <dbReference type="ARBA" id="ARBA00004123"/>
    </source>
</evidence>
<comment type="subcellular location">
    <subcellularLocation>
        <location evidence="1">Nucleus</location>
    </subcellularLocation>
</comment>
<proteinExistence type="predicted"/>
<feature type="compositionally biased region" description="Basic and acidic residues" evidence="4">
    <location>
        <begin position="108"/>
        <end position="123"/>
    </location>
</feature>
<feature type="compositionally biased region" description="Acidic residues" evidence="4">
    <location>
        <begin position="124"/>
        <end position="161"/>
    </location>
</feature>
<dbReference type="GO" id="GO:0000976">
    <property type="term" value="F:transcription cis-regulatory region binding"/>
    <property type="evidence" value="ECO:0007669"/>
    <property type="project" value="TreeGrafter"/>
</dbReference>
<feature type="compositionally biased region" description="Basic and acidic residues" evidence="4">
    <location>
        <begin position="570"/>
        <end position="579"/>
    </location>
</feature>
<keyword evidence="3" id="KW-0539">Nucleus</keyword>
<dbReference type="InterPro" id="IPR009057">
    <property type="entry name" value="Homeodomain-like_sf"/>
</dbReference>
<feature type="compositionally biased region" description="Polar residues" evidence="4">
    <location>
        <begin position="38"/>
        <end position="54"/>
    </location>
</feature>
<evidence type="ECO:0000256" key="2">
    <source>
        <dbReference type="ARBA" id="ARBA00023125"/>
    </source>
</evidence>
<dbReference type="AlphaFoldDB" id="A0A0J1B4P2"/>
<evidence type="ECO:0000259" key="5">
    <source>
        <dbReference type="PROSITE" id="PS50090"/>
    </source>
</evidence>
<dbReference type="Gene3D" id="1.10.10.60">
    <property type="entry name" value="Homeodomain-like"/>
    <property type="match status" value="2"/>
</dbReference>
<evidence type="ECO:0000313" key="8">
    <source>
        <dbReference type="Proteomes" id="UP000053611"/>
    </source>
</evidence>
<organism evidence="7 8">
    <name type="scientific">Cutaneotrichosporon oleaginosum</name>
    <dbReference type="NCBI Taxonomy" id="879819"/>
    <lineage>
        <taxon>Eukaryota</taxon>
        <taxon>Fungi</taxon>
        <taxon>Dikarya</taxon>
        <taxon>Basidiomycota</taxon>
        <taxon>Agaricomycotina</taxon>
        <taxon>Tremellomycetes</taxon>
        <taxon>Trichosporonales</taxon>
        <taxon>Trichosporonaceae</taxon>
        <taxon>Cutaneotrichosporon</taxon>
    </lineage>
</organism>
<dbReference type="InterPro" id="IPR017930">
    <property type="entry name" value="Myb_dom"/>
</dbReference>
<feature type="compositionally biased region" description="Basic and acidic residues" evidence="4">
    <location>
        <begin position="78"/>
        <end position="91"/>
    </location>
</feature>
<feature type="compositionally biased region" description="Polar residues" evidence="4">
    <location>
        <begin position="182"/>
        <end position="192"/>
    </location>
</feature>
<evidence type="ECO:0000313" key="7">
    <source>
        <dbReference type="EMBL" id="KLT42644.1"/>
    </source>
</evidence>
<dbReference type="EMBL" id="KQ087203">
    <property type="protein sequence ID" value="KLT42644.1"/>
    <property type="molecule type" value="Genomic_DNA"/>
</dbReference>
<keyword evidence="2" id="KW-0238">DNA-binding</keyword>
<dbReference type="GO" id="GO:0003700">
    <property type="term" value="F:DNA-binding transcription factor activity"/>
    <property type="evidence" value="ECO:0007669"/>
    <property type="project" value="TreeGrafter"/>
</dbReference>
<feature type="domain" description="Myb-like" evidence="5">
    <location>
        <begin position="341"/>
        <end position="390"/>
    </location>
</feature>
<evidence type="ECO:0000256" key="4">
    <source>
        <dbReference type="SAM" id="MobiDB-lite"/>
    </source>
</evidence>
<name>A0A0J1B4P2_9TREE</name>
<dbReference type="STRING" id="879819.A0A0J1B4P2"/>
<feature type="region of interest" description="Disordered" evidence="4">
    <location>
        <begin position="544"/>
        <end position="579"/>
    </location>
</feature>
<protein>
    <submittedName>
        <fullName evidence="7">Uncharacterized protein</fullName>
    </submittedName>
</protein>
<dbReference type="PROSITE" id="PS51294">
    <property type="entry name" value="HTH_MYB"/>
    <property type="match status" value="1"/>
</dbReference>
<feature type="compositionally biased region" description="Acidic residues" evidence="4">
    <location>
        <begin position="168"/>
        <end position="177"/>
    </location>
</feature>
<reference evidence="7 8" key="1">
    <citation type="submission" date="2015-03" db="EMBL/GenBank/DDBJ databases">
        <title>Genomics and transcriptomics of the oil-accumulating basidiomycete yeast T. oleaginosus allow insights into substrate utilization and the diverse evolutionary trajectories of mating systems in fungi.</title>
        <authorList>
            <consortium name="DOE Joint Genome Institute"/>
            <person name="Kourist R."/>
            <person name="Kracht O."/>
            <person name="Bracharz F."/>
            <person name="Lipzen A."/>
            <person name="Nolan M."/>
            <person name="Ohm R."/>
            <person name="Grigoriev I."/>
            <person name="Sun S."/>
            <person name="Heitman J."/>
            <person name="Bruck T."/>
            <person name="Nowrousian M."/>
        </authorList>
    </citation>
    <scope>NUCLEOTIDE SEQUENCE [LARGE SCALE GENOMIC DNA]</scope>
    <source>
        <strain evidence="7 8">IBC0246</strain>
    </source>
</reference>
<feature type="compositionally biased region" description="Low complexity" evidence="4">
    <location>
        <begin position="549"/>
        <end position="562"/>
    </location>
</feature>
<dbReference type="Pfam" id="PF00249">
    <property type="entry name" value="Myb_DNA-binding"/>
    <property type="match status" value="2"/>
</dbReference>
<dbReference type="InterPro" id="IPR001005">
    <property type="entry name" value="SANT/Myb"/>
</dbReference>
<dbReference type="RefSeq" id="XP_018279135.1">
    <property type="nucleotide sequence ID" value="XM_018425355.1"/>
</dbReference>
<feature type="domain" description="Myb-like" evidence="5">
    <location>
        <begin position="392"/>
        <end position="453"/>
    </location>
</feature>
<keyword evidence="8" id="KW-1185">Reference proteome</keyword>
<gene>
    <name evidence="7" type="ORF">CC85DRAFT_302155</name>
</gene>
<dbReference type="Proteomes" id="UP000053611">
    <property type="component" value="Unassembled WGS sequence"/>
</dbReference>
<evidence type="ECO:0000256" key="3">
    <source>
        <dbReference type="ARBA" id="ARBA00023242"/>
    </source>
</evidence>
<evidence type="ECO:0000259" key="6">
    <source>
        <dbReference type="PROSITE" id="PS51294"/>
    </source>
</evidence>
<dbReference type="PROSITE" id="PS50090">
    <property type="entry name" value="MYB_LIKE"/>
    <property type="match status" value="2"/>
</dbReference>
<feature type="region of interest" description="Disordered" evidence="4">
    <location>
        <begin position="1"/>
        <end position="192"/>
    </location>
</feature>
<sequence>MASPATLSPERRRALATPKEQGSRKRKRAHKAVPRALTPQTITGSQPASPTVSELSGVELSLAPPRYLTPPPSTRKPTWGERKSLLSKEYIDDSDEEGTPVSRSKGVQGDEEKEMGRAERSGDYEEENQSGDPEDNGDADDDEVVESGDEDLGLAVEEEEGVGLGEVSEIDASDDDLPAYTPTPNFKRSPSTKSLVALSQVSDLPKIPNFTAQATSRQRAKRDDAEYDIFLRTQVTSEEEAERALASRWLSPTGIRRLEATGLIAVKRGKFLAAEKKAMQQQLKTFQAVNKMSDEELVDLIMSKGRYVERGSHPTFWFDLAAQVPGRPVKSVVDAVKRMYDPRAGKGMWLPSEDRALLQAQNLYPNQWSKISDAVDRSEHDCRDRWRELRDAPTRVSGPWSLEEEDALCAAVQTACAAVGRKPSAGVPWDKVVELMGRKRTAAQCRQKWKGRQIGGAFVPSGPHNVRLDRRRMLQRLRDLKYAHETDITWTELPTDDWVVRPALLKNTWSLLRRRVPDAERREMSLKDLLDKIEASMDVIDAAVGQPGASRSATKRAAASKPSRAKRMKTKAESLVRKA</sequence>
<dbReference type="GeneID" id="28985958"/>
<dbReference type="CDD" id="cd00167">
    <property type="entry name" value="SANT"/>
    <property type="match status" value="2"/>
</dbReference>
<accession>A0A0J1B4P2</accession>
<dbReference type="OrthoDB" id="39591at2759"/>
<dbReference type="PANTHER" id="PTHR46380">
    <property type="entry name" value="CYCLIN-D-BINDING MYB-LIKE TRANSCRIPTION FACTOR 1"/>
    <property type="match status" value="1"/>
</dbReference>
<dbReference type="SUPFAM" id="SSF46689">
    <property type="entry name" value="Homeodomain-like"/>
    <property type="match status" value="2"/>
</dbReference>
<dbReference type="InterPro" id="IPR051651">
    <property type="entry name" value="DMTF1_DNA-bind_reg"/>
</dbReference>
<dbReference type="PANTHER" id="PTHR46380:SF2">
    <property type="entry name" value="CYCLIN-D-BINDING MYB-LIKE TRANSCRIPTION FACTOR 1"/>
    <property type="match status" value="1"/>
</dbReference>
<dbReference type="GO" id="GO:0005634">
    <property type="term" value="C:nucleus"/>
    <property type="evidence" value="ECO:0007669"/>
    <property type="project" value="UniProtKB-SubCell"/>
</dbReference>